<dbReference type="AlphaFoldDB" id="A0A482W0G4"/>
<protein>
    <submittedName>
        <fullName evidence="1">Uncharacterized protein</fullName>
    </submittedName>
</protein>
<evidence type="ECO:0000313" key="1">
    <source>
        <dbReference type="EMBL" id="RZC38631.1"/>
    </source>
</evidence>
<name>A0A482W0G4_ASBVE</name>
<organism evidence="1 2">
    <name type="scientific">Asbolus verrucosus</name>
    <name type="common">Desert ironclad beetle</name>
    <dbReference type="NCBI Taxonomy" id="1661398"/>
    <lineage>
        <taxon>Eukaryota</taxon>
        <taxon>Metazoa</taxon>
        <taxon>Ecdysozoa</taxon>
        <taxon>Arthropoda</taxon>
        <taxon>Hexapoda</taxon>
        <taxon>Insecta</taxon>
        <taxon>Pterygota</taxon>
        <taxon>Neoptera</taxon>
        <taxon>Endopterygota</taxon>
        <taxon>Coleoptera</taxon>
        <taxon>Polyphaga</taxon>
        <taxon>Cucujiformia</taxon>
        <taxon>Tenebrionidae</taxon>
        <taxon>Pimeliinae</taxon>
        <taxon>Asbolus</taxon>
    </lineage>
</organism>
<keyword evidence="2" id="KW-1185">Reference proteome</keyword>
<comment type="caution">
    <text evidence="1">The sequence shown here is derived from an EMBL/GenBank/DDBJ whole genome shotgun (WGS) entry which is preliminary data.</text>
</comment>
<reference evidence="1 2" key="1">
    <citation type="submission" date="2017-03" db="EMBL/GenBank/DDBJ databases">
        <title>Genome of the blue death feigning beetle - Asbolus verrucosus.</title>
        <authorList>
            <person name="Rider S.D."/>
        </authorList>
    </citation>
    <scope>NUCLEOTIDE SEQUENCE [LARGE SCALE GENOMIC DNA]</scope>
    <source>
        <strain evidence="1">Butters</strain>
        <tissue evidence="1">Head and leg muscle</tissue>
    </source>
</reference>
<dbReference type="EMBL" id="QDEB01041501">
    <property type="protein sequence ID" value="RZC38631.1"/>
    <property type="molecule type" value="Genomic_DNA"/>
</dbReference>
<dbReference type="Proteomes" id="UP000292052">
    <property type="component" value="Unassembled WGS sequence"/>
</dbReference>
<proteinExistence type="predicted"/>
<sequence length="23" mass="2747">MMMSLNLDIFSRTEQQPILHKTL</sequence>
<accession>A0A482W0G4</accession>
<evidence type="ECO:0000313" key="2">
    <source>
        <dbReference type="Proteomes" id="UP000292052"/>
    </source>
</evidence>
<gene>
    <name evidence="1" type="ORF">BDFB_012165</name>
</gene>